<dbReference type="PROSITE" id="PS50082">
    <property type="entry name" value="WD_REPEATS_2"/>
    <property type="match status" value="2"/>
</dbReference>
<accession>A0ABQ8J0B9</accession>
<evidence type="ECO:0000256" key="2">
    <source>
        <dbReference type="ARBA" id="ARBA00022574"/>
    </source>
</evidence>
<reference evidence="8 9" key="2">
    <citation type="journal article" date="2022" name="Mol. Biol. Evol.">
        <title>Comparative Genomics Reveals Insights into the Divergent Evolution of Astigmatic Mites and Household Pest Adaptations.</title>
        <authorList>
            <person name="Xiong Q."/>
            <person name="Wan A.T."/>
            <person name="Liu X."/>
            <person name="Fung C.S."/>
            <person name="Xiao X."/>
            <person name="Malainual N."/>
            <person name="Hou J."/>
            <person name="Wang L."/>
            <person name="Wang M."/>
            <person name="Yang K.Y."/>
            <person name="Cui Y."/>
            <person name="Leung E.L."/>
            <person name="Nong W."/>
            <person name="Shin S.K."/>
            <person name="Au S.W."/>
            <person name="Jeong K.Y."/>
            <person name="Chew F.T."/>
            <person name="Hui J.H."/>
            <person name="Leung T.F."/>
            <person name="Tungtrongchitr A."/>
            <person name="Zhong N."/>
            <person name="Liu Z."/>
            <person name="Tsui S.K."/>
        </authorList>
    </citation>
    <scope>NUCLEOTIDE SEQUENCE [LARGE SCALE GENOMIC DNA]</scope>
    <source>
        <strain evidence="8">Derp</strain>
    </source>
</reference>
<sequence length="931" mass="106980">MKNKSSEPKSSSSSNNNGDGQKTDEKTFVTEGKIHEAVNVLKKVIHNRKNSMNDEGKKQLFEQDIDYVFLQFSLKKIPLNNSTYIHRIPLKYHWRSEINYETCLIVKDINETPLTDRDADLEQTKNFYRNLLDEHSANELISEILPMRQLLTEFQQPALRKKLSNEYNVFLCDRKLLRNKQSFLSRFLGKAFWIDNKKVPLLLNLNDKNLKDQIESKLNATSLYVSGKGSTQAICVGSLQQDSDKLTANLLSCLEKIQQLYGKNVRELAIKTEKSMSILFYMDLGSANEIKMEKREENEMNEFVEEEFDFIPNSNIRVYKDGRIRIVKRDVAEGEEMDDDSDLYNLKTVKAINTEPDDEQWTRRLNRQYHLTGGLHSNSSPILRRNFLPPSRFDSLMVEKHYNFIDSNETCDSPITAIAQRPNSNELLLANDVGDVVVIEKSSFRELKKFHGHNCAVFDAKWRPEHSNQILTAAGDRSIILWDINRTDQSLASFFPAHQGSVKSLSFHSTNTFVSGGRDGAIKIWDLRTSCILKHGPELSIPDPHIHILPSIKSPNFRSVKSRRQNPIAWSSQNINYHPSNVVTCVDFHPINNNYFYSSGIADNSIKVWDIRQCRRQFQCTILPTPTKIHTTKNISLTSSIHGYSSFFIANNGRDGCILYASSTNGSIYAFTNNSTYPVMALSGRYSNSQTKISPFGEDYLLSGSINSRFYIWNCNLRRPSDSNDDNLISIENRLPLFEMKFDQHQELSLIFGDFKDQNIYCASEPHVLWKWSFGIGKHQNSEEIDYMHSVHQPILQQFKRPENHSSTLQISLKRASSFEAITQRRSTSLTRPLSSITNWIHSETKRFKSNNNDSSDSPSSKSANKNINTSIDNDGQENRKSKSTSHKLMTKKYSQKRGLRKNLKRNLFSDNRKISEFFSKTADNSQSIMI</sequence>
<evidence type="ECO:0000256" key="6">
    <source>
        <dbReference type="PROSITE-ProRule" id="PRU00221"/>
    </source>
</evidence>
<dbReference type="Proteomes" id="UP000887458">
    <property type="component" value="Unassembled WGS sequence"/>
</dbReference>
<dbReference type="PROSITE" id="PS50294">
    <property type="entry name" value="WD_REPEATS_REGION"/>
    <property type="match status" value="2"/>
</dbReference>
<dbReference type="SUPFAM" id="SSF56808">
    <property type="entry name" value="Ribosomal protein L1"/>
    <property type="match status" value="1"/>
</dbReference>
<dbReference type="InterPro" id="IPR051865">
    <property type="entry name" value="WD-repeat_CDT2_adapter"/>
</dbReference>
<dbReference type="InterPro" id="IPR019775">
    <property type="entry name" value="WD40_repeat_CS"/>
</dbReference>
<dbReference type="InterPro" id="IPR020472">
    <property type="entry name" value="WD40_PAC1"/>
</dbReference>
<dbReference type="PANTHER" id="PTHR22852">
    <property type="entry name" value="LETHAL 2 DENTICLELESS PROTEIN RETINOIC ACID-REGULATED NUCLEAR MATRIX-ASSOCIATED PROTEIN"/>
    <property type="match status" value="1"/>
</dbReference>
<dbReference type="PROSITE" id="PS00678">
    <property type="entry name" value="WD_REPEATS_1"/>
    <property type="match status" value="1"/>
</dbReference>
<feature type="repeat" description="WD" evidence="6">
    <location>
        <begin position="450"/>
        <end position="492"/>
    </location>
</feature>
<reference evidence="8 9" key="1">
    <citation type="journal article" date="2018" name="J. Allergy Clin. Immunol.">
        <title>High-quality assembly of Dermatophagoides pteronyssinus genome and transcriptome reveals a wide range of novel allergens.</title>
        <authorList>
            <person name="Liu X.Y."/>
            <person name="Yang K.Y."/>
            <person name="Wang M.Q."/>
            <person name="Kwok J.S."/>
            <person name="Zeng X."/>
            <person name="Yang Z."/>
            <person name="Xiao X.J."/>
            <person name="Lau C.P."/>
            <person name="Li Y."/>
            <person name="Huang Z.M."/>
            <person name="Ba J.G."/>
            <person name="Yim A.K."/>
            <person name="Ouyang C.Y."/>
            <person name="Ngai S.M."/>
            <person name="Chan T.F."/>
            <person name="Leung E.L."/>
            <person name="Liu L."/>
            <person name="Liu Z.G."/>
            <person name="Tsui S.K."/>
        </authorList>
    </citation>
    <scope>NUCLEOTIDE SEQUENCE [LARGE SCALE GENOMIC DNA]</scope>
    <source>
        <strain evidence="8">Derp</strain>
    </source>
</reference>
<feature type="compositionally biased region" description="Low complexity" evidence="7">
    <location>
        <begin position="8"/>
        <end position="17"/>
    </location>
</feature>
<dbReference type="InterPro" id="IPR023674">
    <property type="entry name" value="Ribosomal_uL1-like"/>
</dbReference>
<feature type="compositionally biased region" description="Low complexity" evidence="7">
    <location>
        <begin position="850"/>
        <end position="867"/>
    </location>
</feature>
<evidence type="ECO:0000256" key="7">
    <source>
        <dbReference type="SAM" id="MobiDB-lite"/>
    </source>
</evidence>
<organism evidence="8 9">
    <name type="scientific">Dermatophagoides pteronyssinus</name>
    <name type="common">European house dust mite</name>
    <dbReference type="NCBI Taxonomy" id="6956"/>
    <lineage>
        <taxon>Eukaryota</taxon>
        <taxon>Metazoa</taxon>
        <taxon>Ecdysozoa</taxon>
        <taxon>Arthropoda</taxon>
        <taxon>Chelicerata</taxon>
        <taxon>Arachnida</taxon>
        <taxon>Acari</taxon>
        <taxon>Acariformes</taxon>
        <taxon>Sarcoptiformes</taxon>
        <taxon>Astigmata</taxon>
        <taxon>Psoroptidia</taxon>
        <taxon>Analgoidea</taxon>
        <taxon>Pyroglyphidae</taxon>
        <taxon>Dermatophagoidinae</taxon>
        <taxon>Dermatophagoides</taxon>
    </lineage>
</organism>
<comment type="pathway">
    <text evidence="1">Protein modification; protein ubiquitination.</text>
</comment>
<comment type="similarity">
    <text evidence="5">Belongs to the WD repeat cdt2 family.</text>
</comment>
<dbReference type="EMBL" id="NJHN03000095">
    <property type="protein sequence ID" value="KAH9415983.1"/>
    <property type="molecule type" value="Genomic_DNA"/>
</dbReference>
<feature type="region of interest" description="Disordered" evidence="7">
    <location>
        <begin position="1"/>
        <end position="24"/>
    </location>
</feature>
<evidence type="ECO:0000256" key="3">
    <source>
        <dbReference type="ARBA" id="ARBA00022737"/>
    </source>
</evidence>
<name>A0ABQ8J0B9_DERPT</name>
<dbReference type="PRINTS" id="PR00320">
    <property type="entry name" value="GPROTEINBRPT"/>
</dbReference>
<keyword evidence="3" id="KW-0677">Repeat</keyword>
<feature type="repeat" description="WD" evidence="6">
    <location>
        <begin position="495"/>
        <end position="535"/>
    </location>
</feature>
<evidence type="ECO:0000256" key="4">
    <source>
        <dbReference type="ARBA" id="ARBA00022786"/>
    </source>
</evidence>
<comment type="caution">
    <text evidence="8">The sequence shown here is derived from an EMBL/GenBank/DDBJ whole genome shotgun (WGS) entry which is preliminary data.</text>
</comment>
<dbReference type="InterPro" id="IPR015943">
    <property type="entry name" value="WD40/YVTN_repeat-like_dom_sf"/>
</dbReference>
<proteinExistence type="inferred from homology"/>
<dbReference type="InterPro" id="IPR001680">
    <property type="entry name" value="WD40_rpt"/>
</dbReference>
<keyword evidence="9" id="KW-1185">Reference proteome</keyword>
<protein>
    <submittedName>
        <fullName evidence="8">Ribosomal L1 domain-containing protein 1</fullName>
    </submittedName>
</protein>
<feature type="region of interest" description="Disordered" evidence="7">
    <location>
        <begin position="847"/>
        <end position="902"/>
    </location>
</feature>
<keyword evidence="2 6" id="KW-0853">WD repeat</keyword>
<keyword evidence="4" id="KW-0833">Ubl conjugation pathway</keyword>
<dbReference type="Gene3D" id="2.130.10.10">
    <property type="entry name" value="YVTN repeat-like/Quinoprotein amine dehydrogenase"/>
    <property type="match status" value="2"/>
</dbReference>
<dbReference type="SMART" id="SM00320">
    <property type="entry name" value="WD40"/>
    <property type="match status" value="4"/>
</dbReference>
<feature type="compositionally biased region" description="Basic residues" evidence="7">
    <location>
        <begin position="882"/>
        <end position="902"/>
    </location>
</feature>
<gene>
    <name evidence="8" type="primary">RSL1D1</name>
    <name evidence="8" type="ORF">DERP_000478</name>
</gene>
<dbReference type="SUPFAM" id="SSF50978">
    <property type="entry name" value="WD40 repeat-like"/>
    <property type="match status" value="1"/>
</dbReference>
<evidence type="ECO:0000313" key="8">
    <source>
        <dbReference type="EMBL" id="KAH9415983.1"/>
    </source>
</evidence>
<dbReference type="Pfam" id="PF00400">
    <property type="entry name" value="WD40"/>
    <property type="match status" value="3"/>
</dbReference>
<evidence type="ECO:0000313" key="9">
    <source>
        <dbReference type="Proteomes" id="UP000887458"/>
    </source>
</evidence>
<evidence type="ECO:0000256" key="5">
    <source>
        <dbReference type="ARBA" id="ARBA00038344"/>
    </source>
</evidence>
<dbReference type="InterPro" id="IPR036322">
    <property type="entry name" value="WD40_repeat_dom_sf"/>
</dbReference>
<dbReference type="PANTHER" id="PTHR22852:SF0">
    <property type="entry name" value="DENTICLELESS PROTEIN HOMOLOG"/>
    <property type="match status" value="1"/>
</dbReference>
<dbReference type="Pfam" id="PF00687">
    <property type="entry name" value="Ribosomal_L1"/>
    <property type="match status" value="1"/>
</dbReference>
<dbReference type="InterPro" id="IPR028364">
    <property type="entry name" value="Ribosomal_uL1/biogenesis"/>
</dbReference>
<evidence type="ECO:0000256" key="1">
    <source>
        <dbReference type="ARBA" id="ARBA00004906"/>
    </source>
</evidence>